<dbReference type="InterPro" id="IPR000980">
    <property type="entry name" value="SH2"/>
</dbReference>
<evidence type="ECO:0000313" key="2">
    <source>
        <dbReference type="EMBL" id="EKC19948.1"/>
    </source>
</evidence>
<reference evidence="2" key="1">
    <citation type="journal article" date="2012" name="Nature">
        <title>The oyster genome reveals stress adaptation and complexity of shell formation.</title>
        <authorList>
            <person name="Zhang G."/>
            <person name="Fang X."/>
            <person name="Guo X."/>
            <person name="Li L."/>
            <person name="Luo R."/>
            <person name="Xu F."/>
            <person name="Yang P."/>
            <person name="Zhang L."/>
            <person name="Wang X."/>
            <person name="Qi H."/>
            <person name="Xiong Z."/>
            <person name="Que H."/>
            <person name="Xie Y."/>
            <person name="Holland P.W."/>
            <person name="Paps J."/>
            <person name="Zhu Y."/>
            <person name="Wu F."/>
            <person name="Chen Y."/>
            <person name="Wang J."/>
            <person name="Peng C."/>
            <person name="Meng J."/>
            <person name="Yang L."/>
            <person name="Liu J."/>
            <person name="Wen B."/>
            <person name="Zhang N."/>
            <person name="Huang Z."/>
            <person name="Zhu Q."/>
            <person name="Feng Y."/>
            <person name="Mount A."/>
            <person name="Hedgecock D."/>
            <person name="Xu Z."/>
            <person name="Liu Y."/>
            <person name="Domazet-Loso T."/>
            <person name="Du Y."/>
            <person name="Sun X."/>
            <person name="Zhang S."/>
            <person name="Liu B."/>
            <person name="Cheng P."/>
            <person name="Jiang X."/>
            <person name="Li J."/>
            <person name="Fan D."/>
            <person name="Wang W."/>
            <person name="Fu W."/>
            <person name="Wang T."/>
            <person name="Wang B."/>
            <person name="Zhang J."/>
            <person name="Peng Z."/>
            <person name="Li Y."/>
            <person name="Li N."/>
            <person name="Wang J."/>
            <person name="Chen M."/>
            <person name="He Y."/>
            <person name="Tan F."/>
            <person name="Song X."/>
            <person name="Zheng Q."/>
            <person name="Huang R."/>
            <person name="Yang H."/>
            <person name="Du X."/>
            <person name="Chen L."/>
            <person name="Yang M."/>
            <person name="Gaffney P.M."/>
            <person name="Wang S."/>
            <person name="Luo L."/>
            <person name="She Z."/>
            <person name="Ming Y."/>
            <person name="Huang W."/>
            <person name="Zhang S."/>
            <person name="Huang B."/>
            <person name="Zhang Y."/>
            <person name="Qu T."/>
            <person name="Ni P."/>
            <person name="Miao G."/>
            <person name="Wang J."/>
            <person name="Wang Q."/>
            <person name="Steinberg C.E."/>
            <person name="Wang H."/>
            <person name="Li N."/>
            <person name="Qian L."/>
            <person name="Zhang G."/>
            <person name="Li Y."/>
            <person name="Yang H."/>
            <person name="Liu X."/>
            <person name="Wang J."/>
            <person name="Yin Y."/>
            <person name="Wang J."/>
        </authorList>
    </citation>
    <scope>NUCLEOTIDE SEQUENCE [LARGE SCALE GENOMIC DNA]</scope>
    <source>
        <strain evidence="2">05x7-T-G4-1.051#20</strain>
    </source>
</reference>
<proteinExistence type="predicted"/>
<evidence type="ECO:0000256" key="1">
    <source>
        <dbReference type="SAM" id="MobiDB-lite"/>
    </source>
</evidence>
<dbReference type="PROSITE" id="PS50001">
    <property type="entry name" value="SH2"/>
    <property type="match status" value="1"/>
</dbReference>
<dbReference type="InterPro" id="IPR036860">
    <property type="entry name" value="SH2_dom_sf"/>
</dbReference>
<organism evidence="2">
    <name type="scientific">Magallana gigas</name>
    <name type="common">Pacific oyster</name>
    <name type="synonym">Crassostrea gigas</name>
    <dbReference type="NCBI Taxonomy" id="29159"/>
    <lineage>
        <taxon>Eukaryota</taxon>
        <taxon>Metazoa</taxon>
        <taxon>Spiralia</taxon>
        <taxon>Lophotrochozoa</taxon>
        <taxon>Mollusca</taxon>
        <taxon>Bivalvia</taxon>
        <taxon>Autobranchia</taxon>
        <taxon>Pteriomorphia</taxon>
        <taxon>Ostreida</taxon>
        <taxon>Ostreoidea</taxon>
        <taxon>Ostreidae</taxon>
        <taxon>Magallana</taxon>
    </lineage>
</organism>
<dbReference type="EMBL" id="JH818590">
    <property type="protein sequence ID" value="EKC19948.1"/>
    <property type="molecule type" value="Genomic_DNA"/>
</dbReference>
<dbReference type="PANTHER" id="PTHR15832:SF2">
    <property type="entry name" value="SH2 DOMAIN-CONTAINING PROTEIN"/>
    <property type="match status" value="1"/>
</dbReference>
<dbReference type="Pfam" id="PF00017">
    <property type="entry name" value="SH2"/>
    <property type="match status" value="1"/>
</dbReference>
<dbReference type="PANTHER" id="PTHR15832">
    <property type="entry name" value="SHC (SRC HOMOLOGY DOMAIN C-TERMINAL) ADAPTOR HOMOLOG"/>
    <property type="match status" value="1"/>
</dbReference>
<sequence>MSIFQRWIERKKQRKSAKITGFVAKGSDIDENYVNTSISNNDGGKKWRLESLMGLDRSHIEDETLRHSSWYQAGIPREIALEILQQEEIGSFIVRDSSTHPGCYALSVRVPKFENPTGISHYLILKTQRGVKLKGLEKEWPDLLALVTHHTVMSEMLPCTLRLPHKSKNPAYKDSEDGKKEDDPDYQRLSDFTSMMAALKN</sequence>
<dbReference type="AlphaFoldDB" id="K1PED9"/>
<dbReference type="InParanoid" id="K1PED9"/>
<protein>
    <submittedName>
        <fullName evidence="2">Tensin-4</fullName>
    </submittedName>
</protein>
<dbReference type="Gene3D" id="3.30.505.10">
    <property type="entry name" value="SH2 domain"/>
    <property type="match status" value="1"/>
</dbReference>
<dbReference type="SMART" id="SM00252">
    <property type="entry name" value="SH2"/>
    <property type="match status" value="1"/>
</dbReference>
<dbReference type="PRINTS" id="PR00401">
    <property type="entry name" value="SH2DOMAIN"/>
</dbReference>
<feature type="compositionally biased region" description="Basic and acidic residues" evidence="1">
    <location>
        <begin position="171"/>
        <end position="187"/>
    </location>
</feature>
<feature type="region of interest" description="Disordered" evidence="1">
    <location>
        <begin position="167"/>
        <end position="187"/>
    </location>
</feature>
<dbReference type="SUPFAM" id="SSF55550">
    <property type="entry name" value="SH2 domain"/>
    <property type="match status" value="1"/>
</dbReference>
<accession>K1PED9</accession>
<gene>
    <name evidence="2" type="ORF">CGI_10007218</name>
</gene>
<name>K1PED9_MAGGI</name>
<dbReference type="HOGENOM" id="CLU_117814_0_0_1"/>